<dbReference type="AlphaFoldDB" id="A0A915IXJ2"/>
<sequence length="97" mass="10970">MKTYRLYTRTVKDGRQSDIGAKSPASWYCPNSRFVTTALIKCFRIRQEKDLKQNPSSIKGVPTVQGTLCPTPNKKIAPKTRPNAQSLLVTPDRRSFN</sequence>
<organism evidence="2 3">
    <name type="scientific">Romanomermis culicivorax</name>
    <name type="common">Nematode worm</name>
    <dbReference type="NCBI Taxonomy" id="13658"/>
    <lineage>
        <taxon>Eukaryota</taxon>
        <taxon>Metazoa</taxon>
        <taxon>Ecdysozoa</taxon>
        <taxon>Nematoda</taxon>
        <taxon>Enoplea</taxon>
        <taxon>Dorylaimia</taxon>
        <taxon>Mermithida</taxon>
        <taxon>Mermithoidea</taxon>
        <taxon>Mermithidae</taxon>
        <taxon>Romanomermis</taxon>
    </lineage>
</organism>
<dbReference type="WBParaSite" id="nRc.2.0.1.t18482-RA">
    <property type="protein sequence ID" value="nRc.2.0.1.t18482-RA"/>
    <property type="gene ID" value="nRc.2.0.1.g18482"/>
</dbReference>
<keyword evidence="2" id="KW-1185">Reference proteome</keyword>
<proteinExistence type="predicted"/>
<feature type="region of interest" description="Disordered" evidence="1">
    <location>
        <begin position="54"/>
        <end position="97"/>
    </location>
</feature>
<accession>A0A915IXJ2</accession>
<name>A0A915IXJ2_ROMCU</name>
<evidence type="ECO:0000256" key="1">
    <source>
        <dbReference type="SAM" id="MobiDB-lite"/>
    </source>
</evidence>
<dbReference type="Proteomes" id="UP000887565">
    <property type="component" value="Unplaced"/>
</dbReference>
<reference evidence="3" key="1">
    <citation type="submission" date="2022-11" db="UniProtKB">
        <authorList>
            <consortium name="WormBaseParasite"/>
        </authorList>
    </citation>
    <scope>IDENTIFICATION</scope>
</reference>
<evidence type="ECO:0000313" key="2">
    <source>
        <dbReference type="Proteomes" id="UP000887565"/>
    </source>
</evidence>
<evidence type="ECO:0000313" key="3">
    <source>
        <dbReference type="WBParaSite" id="nRc.2.0.1.t18482-RA"/>
    </source>
</evidence>
<protein>
    <submittedName>
        <fullName evidence="3">Uncharacterized protein</fullName>
    </submittedName>
</protein>